<organism evidence="2 3">
    <name type="scientific">Candidatus Falkowbacteria bacterium RIFOXYD2_FULL_34_120</name>
    <dbReference type="NCBI Taxonomy" id="1798007"/>
    <lineage>
        <taxon>Bacteria</taxon>
        <taxon>Candidatus Falkowiibacteriota</taxon>
    </lineage>
</organism>
<proteinExistence type="predicted"/>
<keyword evidence="1" id="KW-1133">Transmembrane helix</keyword>
<evidence type="ECO:0000256" key="1">
    <source>
        <dbReference type="SAM" id="Phobius"/>
    </source>
</evidence>
<protein>
    <submittedName>
        <fullName evidence="2">Uncharacterized protein</fullName>
    </submittedName>
</protein>
<dbReference type="EMBL" id="MFGO01000012">
    <property type="protein sequence ID" value="OGF41241.1"/>
    <property type="molecule type" value="Genomic_DNA"/>
</dbReference>
<feature type="transmembrane region" description="Helical" evidence="1">
    <location>
        <begin position="44"/>
        <end position="70"/>
    </location>
</feature>
<keyword evidence="1" id="KW-0472">Membrane</keyword>
<evidence type="ECO:0000313" key="3">
    <source>
        <dbReference type="Proteomes" id="UP000177579"/>
    </source>
</evidence>
<dbReference type="Proteomes" id="UP000177579">
    <property type="component" value="Unassembled WGS sequence"/>
</dbReference>
<sequence>MIEIKRKEKVQKRVCETGACFILGGMLLFLWSLMGMCFEIQSAIFMNFILVFSLVLVVVGLFLFFSMFFIDPYVSGFKTTEEKEEKIHERIKRLQELLSMDEVTLNGWGRVNAKHKDLSGPIPIFLVNVGGLRDDINKDIKMLKAELEKIEYPEEPRVYNFFEKLFTKLHLI</sequence>
<comment type="caution">
    <text evidence="2">The sequence shown here is derived from an EMBL/GenBank/DDBJ whole genome shotgun (WGS) entry which is preliminary data.</text>
</comment>
<reference evidence="2 3" key="1">
    <citation type="journal article" date="2016" name="Nat. Commun.">
        <title>Thousands of microbial genomes shed light on interconnected biogeochemical processes in an aquifer system.</title>
        <authorList>
            <person name="Anantharaman K."/>
            <person name="Brown C.T."/>
            <person name="Hug L.A."/>
            <person name="Sharon I."/>
            <person name="Castelle C.J."/>
            <person name="Probst A.J."/>
            <person name="Thomas B.C."/>
            <person name="Singh A."/>
            <person name="Wilkins M.J."/>
            <person name="Karaoz U."/>
            <person name="Brodie E.L."/>
            <person name="Williams K.H."/>
            <person name="Hubbard S.S."/>
            <person name="Banfield J.F."/>
        </authorList>
    </citation>
    <scope>NUCLEOTIDE SEQUENCE [LARGE SCALE GENOMIC DNA]</scope>
</reference>
<feature type="transmembrane region" description="Helical" evidence="1">
    <location>
        <begin position="20"/>
        <end position="38"/>
    </location>
</feature>
<keyword evidence="1" id="KW-0812">Transmembrane</keyword>
<dbReference type="AlphaFoldDB" id="A0A1F5TRN6"/>
<evidence type="ECO:0000313" key="2">
    <source>
        <dbReference type="EMBL" id="OGF41241.1"/>
    </source>
</evidence>
<name>A0A1F5TRN6_9BACT</name>
<accession>A0A1F5TRN6</accession>
<gene>
    <name evidence="2" type="ORF">A2531_01075</name>
</gene>